<reference evidence="1 2" key="1">
    <citation type="submission" date="2015-09" db="EMBL/GenBank/DDBJ databases">
        <title>Genome announcement of multiple Pseudomonas syringae strains.</title>
        <authorList>
            <person name="Thakur S."/>
            <person name="Wang P.W."/>
            <person name="Gong Y."/>
            <person name="Weir B.S."/>
            <person name="Guttman D.S."/>
        </authorList>
    </citation>
    <scope>NUCLEOTIDE SEQUENCE [LARGE SCALE GENOMIC DNA]</scope>
    <source>
        <strain evidence="1 2">ICMP3507</strain>
    </source>
</reference>
<evidence type="ECO:0000313" key="1">
    <source>
        <dbReference type="EMBL" id="KPX58398.1"/>
    </source>
</evidence>
<accession>A0A0P9SCV3</accession>
<dbReference type="EMBL" id="LJQP01000421">
    <property type="protein sequence ID" value="KPX58398.1"/>
    <property type="molecule type" value="Genomic_DNA"/>
</dbReference>
<evidence type="ECO:0000313" key="2">
    <source>
        <dbReference type="Proteomes" id="UP000050265"/>
    </source>
</evidence>
<dbReference type="AlphaFoldDB" id="A0A0P9SCV3"/>
<proteinExistence type="predicted"/>
<organism evidence="1 2">
    <name type="scientific">Pseudomonas amygdali pv. lachrymans</name>
    <name type="common">Pseudomonas syringae pv. lachrymans</name>
    <dbReference type="NCBI Taxonomy" id="53707"/>
    <lineage>
        <taxon>Bacteria</taxon>
        <taxon>Pseudomonadati</taxon>
        <taxon>Pseudomonadota</taxon>
        <taxon>Gammaproteobacteria</taxon>
        <taxon>Pseudomonadales</taxon>
        <taxon>Pseudomonadaceae</taxon>
        <taxon>Pseudomonas</taxon>
        <taxon>Pseudomonas amygdali</taxon>
    </lineage>
</organism>
<protein>
    <submittedName>
        <fullName evidence="1">HrpL-regulated protein</fullName>
    </submittedName>
</protein>
<dbReference type="PATRIC" id="fig|53707.9.peg.4621"/>
<sequence>MNINNFTKVIKSLAEDLRLPAPTQTGTQFELITDSGLNLVLDLVVPDTLLISFSQNCLQKGTTEFLWNILQGNLIDDPHRAIINSDSHTNNLIISWMAIGLSDNDRHAVLSHAERFVGYVEYLYRWVRNFISNPVVSTREDLVKIIASEGVSRITKMV</sequence>
<dbReference type="Proteomes" id="UP000050265">
    <property type="component" value="Unassembled WGS sequence"/>
</dbReference>
<gene>
    <name evidence="1" type="ORF">ALO35_100806</name>
</gene>
<name>A0A0P9SCV3_PSEAV</name>
<comment type="caution">
    <text evidence="1">The sequence shown here is derived from an EMBL/GenBank/DDBJ whole genome shotgun (WGS) entry which is preliminary data.</text>
</comment>